<gene>
    <name evidence="14" type="ordered locus">HRM2_01450</name>
</gene>
<keyword evidence="9 11" id="KW-0482">Metalloprotease</keyword>
<sequence>MNKRFLVNQKLKNLMHTILILLMLAALLGGLGWTIAGTTGLLFALVLSVASYFLTPRVPAHLIMLASGARRVSPGSLPQLHGIAGTLSQRAGLTTLPRLYYHPSARLNAFAAGTPEDPAICVSRGLLSVLNLDEIAGVMGHEISHISNNDMKVMGFAALFGLLTQFASLAGQLLLLFSLPLILLSDVEISLVALALLIFAPALSTLLQFTLSRTREFDADLGSAFLTGNPLMLASALNKLEVYRQHGLKRFFRLAPDQGLVWLNTHPSTGERIRRLMNYMPGRSNKFGQEGYCYP</sequence>
<feature type="transmembrane region" description="Helical" evidence="12">
    <location>
        <begin position="42"/>
        <end position="66"/>
    </location>
</feature>
<dbReference type="GO" id="GO:0046872">
    <property type="term" value="F:metal ion binding"/>
    <property type="evidence" value="ECO:0007669"/>
    <property type="project" value="UniProtKB-KW"/>
</dbReference>
<dbReference type="InterPro" id="IPR036259">
    <property type="entry name" value="MFS_trans_sf"/>
</dbReference>
<evidence type="ECO:0000256" key="4">
    <source>
        <dbReference type="ARBA" id="ARBA00022692"/>
    </source>
</evidence>
<evidence type="ECO:0000313" key="14">
    <source>
        <dbReference type="EMBL" id="ACN13267.1"/>
    </source>
</evidence>
<evidence type="ECO:0000256" key="6">
    <source>
        <dbReference type="ARBA" id="ARBA00022801"/>
    </source>
</evidence>
<dbReference type="Pfam" id="PF01435">
    <property type="entry name" value="Peptidase_M48"/>
    <property type="match status" value="1"/>
</dbReference>
<keyword evidence="10 12" id="KW-0472">Membrane</keyword>
<feature type="transmembrane region" description="Helical" evidence="12">
    <location>
        <begin position="156"/>
        <end position="183"/>
    </location>
</feature>
<keyword evidence="3 11" id="KW-0645">Protease</keyword>
<accession>C0QEF0</accession>
<evidence type="ECO:0000256" key="2">
    <source>
        <dbReference type="ARBA" id="ARBA00022475"/>
    </source>
</evidence>
<evidence type="ECO:0000256" key="12">
    <source>
        <dbReference type="SAM" id="Phobius"/>
    </source>
</evidence>
<dbReference type="OrthoDB" id="15218at2"/>
<keyword evidence="2" id="KW-1003">Cell membrane</keyword>
<evidence type="ECO:0000256" key="8">
    <source>
        <dbReference type="ARBA" id="ARBA00022989"/>
    </source>
</evidence>
<comment type="cofactor">
    <cofactor evidence="11">
        <name>Zn(2+)</name>
        <dbReference type="ChEBI" id="CHEBI:29105"/>
    </cofactor>
    <text evidence="11">Binds 1 zinc ion per subunit.</text>
</comment>
<evidence type="ECO:0000256" key="3">
    <source>
        <dbReference type="ARBA" id="ARBA00022670"/>
    </source>
</evidence>
<dbReference type="EMBL" id="CP001087">
    <property type="protein sequence ID" value="ACN13267.1"/>
    <property type="molecule type" value="Genomic_DNA"/>
</dbReference>
<comment type="subcellular location">
    <subcellularLocation>
        <location evidence="1">Cell membrane</location>
        <topology evidence="1">Multi-pass membrane protein</topology>
    </subcellularLocation>
</comment>
<dbReference type="EC" id="3.4.24.-" evidence="14"/>
<dbReference type="SUPFAM" id="SSF103473">
    <property type="entry name" value="MFS general substrate transporter"/>
    <property type="match status" value="1"/>
</dbReference>
<dbReference type="HOGENOM" id="CLU_042266_3_2_7"/>
<dbReference type="Gene3D" id="3.30.2010.10">
    <property type="entry name" value="Metalloproteases ('zincins'), catalytic domain"/>
    <property type="match status" value="1"/>
</dbReference>
<dbReference type="RefSeq" id="WP_012662516.1">
    <property type="nucleotide sequence ID" value="NC_012108.1"/>
</dbReference>
<dbReference type="GO" id="GO:0006508">
    <property type="term" value="P:proteolysis"/>
    <property type="evidence" value="ECO:0007669"/>
    <property type="project" value="UniProtKB-KW"/>
</dbReference>
<dbReference type="AlphaFoldDB" id="C0QEF0"/>
<name>C0QEF0_DESAH</name>
<organism evidence="14 15">
    <name type="scientific">Desulforapulum autotrophicum (strain ATCC 43914 / DSM 3382 / VKM B-1955 / HRM2)</name>
    <name type="common">Desulfobacterium autotrophicum</name>
    <dbReference type="NCBI Taxonomy" id="177437"/>
    <lineage>
        <taxon>Bacteria</taxon>
        <taxon>Pseudomonadati</taxon>
        <taxon>Thermodesulfobacteriota</taxon>
        <taxon>Desulfobacteria</taxon>
        <taxon>Desulfobacterales</taxon>
        <taxon>Desulfobacteraceae</taxon>
        <taxon>Desulforapulum</taxon>
    </lineage>
</organism>
<comment type="similarity">
    <text evidence="11">Belongs to the peptidase M48 family.</text>
</comment>
<evidence type="ECO:0000256" key="11">
    <source>
        <dbReference type="RuleBase" id="RU003983"/>
    </source>
</evidence>
<dbReference type="eggNOG" id="COG0501">
    <property type="taxonomic scope" value="Bacteria"/>
</dbReference>
<keyword evidence="4 12" id="KW-0812">Transmembrane</keyword>
<dbReference type="InterPro" id="IPR050083">
    <property type="entry name" value="HtpX_protease"/>
</dbReference>
<evidence type="ECO:0000256" key="10">
    <source>
        <dbReference type="ARBA" id="ARBA00023136"/>
    </source>
</evidence>
<evidence type="ECO:0000313" key="15">
    <source>
        <dbReference type="Proteomes" id="UP000000442"/>
    </source>
</evidence>
<evidence type="ECO:0000256" key="1">
    <source>
        <dbReference type="ARBA" id="ARBA00004651"/>
    </source>
</evidence>
<evidence type="ECO:0000256" key="9">
    <source>
        <dbReference type="ARBA" id="ARBA00023049"/>
    </source>
</evidence>
<keyword evidence="8 12" id="KW-1133">Transmembrane helix</keyword>
<dbReference type="GO" id="GO:0005886">
    <property type="term" value="C:plasma membrane"/>
    <property type="evidence" value="ECO:0007669"/>
    <property type="project" value="UniProtKB-SubCell"/>
</dbReference>
<feature type="transmembrane region" description="Helical" evidence="12">
    <location>
        <begin position="189"/>
        <end position="207"/>
    </location>
</feature>
<dbReference type="CDD" id="cd07339">
    <property type="entry name" value="M48B_HtpX_like"/>
    <property type="match status" value="1"/>
</dbReference>
<dbReference type="InterPro" id="IPR001915">
    <property type="entry name" value="Peptidase_M48"/>
</dbReference>
<feature type="domain" description="Peptidase M48" evidence="13">
    <location>
        <begin position="80"/>
        <end position="278"/>
    </location>
</feature>
<evidence type="ECO:0000259" key="13">
    <source>
        <dbReference type="Pfam" id="PF01435"/>
    </source>
</evidence>
<dbReference type="KEGG" id="dat:HRM2_01450"/>
<evidence type="ECO:0000256" key="7">
    <source>
        <dbReference type="ARBA" id="ARBA00022833"/>
    </source>
</evidence>
<dbReference type="PANTHER" id="PTHR43221:SF1">
    <property type="entry name" value="PROTEASE HTPX"/>
    <property type="match status" value="1"/>
</dbReference>
<dbReference type="GO" id="GO:0004222">
    <property type="term" value="F:metalloendopeptidase activity"/>
    <property type="evidence" value="ECO:0007669"/>
    <property type="project" value="InterPro"/>
</dbReference>
<dbReference type="STRING" id="177437.HRM2_01450"/>
<dbReference type="PANTHER" id="PTHR43221">
    <property type="entry name" value="PROTEASE HTPX"/>
    <property type="match status" value="1"/>
</dbReference>
<keyword evidence="5" id="KW-0479">Metal-binding</keyword>
<evidence type="ECO:0000256" key="5">
    <source>
        <dbReference type="ARBA" id="ARBA00022723"/>
    </source>
</evidence>
<keyword evidence="6 11" id="KW-0378">Hydrolase</keyword>
<proteinExistence type="inferred from homology"/>
<keyword evidence="15" id="KW-1185">Reference proteome</keyword>
<protein>
    <submittedName>
        <fullName evidence="14">Predicted Zn-dependent protease HtpX-like protein</fullName>
        <ecNumber evidence="14">3.4.24.-</ecNumber>
    </submittedName>
</protein>
<dbReference type="Proteomes" id="UP000000442">
    <property type="component" value="Chromosome"/>
</dbReference>
<reference evidence="14 15" key="1">
    <citation type="journal article" date="2009" name="Environ. Microbiol.">
        <title>Genome sequence of Desulfobacterium autotrophicum HRM2, a marine sulfate reducer oxidizing organic carbon completely to carbon dioxide.</title>
        <authorList>
            <person name="Strittmatter A.W."/>
            <person name="Liesegang H."/>
            <person name="Rabus R."/>
            <person name="Decker I."/>
            <person name="Amann J."/>
            <person name="Andres S."/>
            <person name="Henne A."/>
            <person name="Fricke W.F."/>
            <person name="Martinez-Arias R."/>
            <person name="Bartels D."/>
            <person name="Goesmann A."/>
            <person name="Krause L."/>
            <person name="Puehler A."/>
            <person name="Klenk H.P."/>
            <person name="Richter M."/>
            <person name="Schuler M."/>
            <person name="Gloeckner F.O."/>
            <person name="Meyerdierks A."/>
            <person name="Gottschalk G."/>
            <person name="Amann R."/>
        </authorList>
    </citation>
    <scope>NUCLEOTIDE SEQUENCE [LARGE SCALE GENOMIC DNA]</scope>
    <source>
        <strain evidence="15">ATCC 43914 / DSM 3382 / HRM2</strain>
    </source>
</reference>
<keyword evidence="7 11" id="KW-0862">Zinc</keyword>